<protein>
    <submittedName>
        <fullName evidence="1">Uncharacterized protein</fullName>
    </submittedName>
</protein>
<proteinExistence type="predicted"/>
<accession>A0A4U5PCX0</accession>
<dbReference type="AlphaFoldDB" id="A0A4U5PCX0"/>
<keyword evidence="2" id="KW-1185">Reference proteome</keyword>
<comment type="caution">
    <text evidence="1">The sequence shown here is derived from an EMBL/GenBank/DDBJ whole genome shotgun (WGS) entry which is preliminary data.</text>
</comment>
<reference evidence="1 2" key="1">
    <citation type="journal article" date="2015" name="Genome Biol.">
        <title>Comparative genomics of Steinernema reveals deeply conserved gene regulatory networks.</title>
        <authorList>
            <person name="Dillman A.R."/>
            <person name="Macchietto M."/>
            <person name="Porter C.F."/>
            <person name="Rogers A."/>
            <person name="Williams B."/>
            <person name="Antoshechkin I."/>
            <person name="Lee M.M."/>
            <person name="Goodwin Z."/>
            <person name="Lu X."/>
            <person name="Lewis E.E."/>
            <person name="Goodrich-Blair H."/>
            <person name="Stock S.P."/>
            <person name="Adams B.J."/>
            <person name="Sternberg P.W."/>
            <person name="Mortazavi A."/>
        </authorList>
    </citation>
    <scope>NUCLEOTIDE SEQUENCE [LARGE SCALE GENOMIC DNA]</scope>
    <source>
        <strain evidence="1 2">ALL</strain>
    </source>
</reference>
<organism evidence="1 2">
    <name type="scientific">Steinernema carpocapsae</name>
    <name type="common">Entomopathogenic nematode</name>
    <dbReference type="NCBI Taxonomy" id="34508"/>
    <lineage>
        <taxon>Eukaryota</taxon>
        <taxon>Metazoa</taxon>
        <taxon>Ecdysozoa</taxon>
        <taxon>Nematoda</taxon>
        <taxon>Chromadorea</taxon>
        <taxon>Rhabditida</taxon>
        <taxon>Tylenchina</taxon>
        <taxon>Panagrolaimomorpha</taxon>
        <taxon>Strongyloidoidea</taxon>
        <taxon>Steinernematidae</taxon>
        <taxon>Steinernema</taxon>
    </lineage>
</organism>
<dbReference type="Proteomes" id="UP000298663">
    <property type="component" value="Unassembled WGS sequence"/>
</dbReference>
<dbReference type="EMBL" id="AZBU02000002">
    <property type="protein sequence ID" value="TKR94232.1"/>
    <property type="molecule type" value="Genomic_DNA"/>
</dbReference>
<name>A0A4U5PCX0_STECR</name>
<evidence type="ECO:0000313" key="2">
    <source>
        <dbReference type="Proteomes" id="UP000298663"/>
    </source>
</evidence>
<evidence type="ECO:0000313" key="1">
    <source>
        <dbReference type="EMBL" id="TKR94232.1"/>
    </source>
</evidence>
<sequence length="164" mass="17572">MEIAMAVHLAGQDLVEEAPSDAVAEGAVAADDVTEFAVRRPLHQDPKLGPRHLRDGVRRAGHLWLRLLVAPVVGANGVARNSPEDELAVELFSSEAARFELLHLLKNKGLVSGTQNLFHGHPGIPRDLDEDRARGVEEGDAGADGMLLCHLGVSKSLSGNEERV</sequence>
<reference evidence="1 2" key="2">
    <citation type="journal article" date="2019" name="G3 (Bethesda)">
        <title>Hybrid Assembly of the Genome of the Entomopathogenic Nematode Steinernema carpocapsae Identifies the X-Chromosome.</title>
        <authorList>
            <person name="Serra L."/>
            <person name="Macchietto M."/>
            <person name="Macias-Munoz A."/>
            <person name="McGill C.J."/>
            <person name="Rodriguez I.M."/>
            <person name="Rodriguez B."/>
            <person name="Murad R."/>
            <person name="Mortazavi A."/>
        </authorList>
    </citation>
    <scope>NUCLEOTIDE SEQUENCE [LARGE SCALE GENOMIC DNA]</scope>
    <source>
        <strain evidence="1 2">ALL</strain>
    </source>
</reference>
<gene>
    <name evidence="1" type="ORF">L596_008544</name>
</gene>